<keyword evidence="3" id="KW-1003">Cell membrane</keyword>
<feature type="transmembrane region" description="Helical" evidence="8">
    <location>
        <begin position="215"/>
        <end position="242"/>
    </location>
</feature>
<dbReference type="PANTHER" id="PTHR30012">
    <property type="entry name" value="GENERAL SECRETION PATHWAY PROTEIN"/>
    <property type="match status" value="1"/>
</dbReference>
<evidence type="ECO:0000313" key="11">
    <source>
        <dbReference type="Proteomes" id="UP000094256"/>
    </source>
</evidence>
<dbReference type="Gene3D" id="1.20.81.30">
    <property type="entry name" value="Type II secretion system (T2SS), domain F"/>
    <property type="match status" value="2"/>
</dbReference>
<keyword evidence="11" id="KW-1185">Reference proteome</keyword>
<proteinExistence type="inferred from homology"/>
<sequence length="408" mass="44609">MPDFDYLVIDTKGREVRGHVAAPSIDAARATLDRKGLYVLKLDAGAPPPPRGKALFSNVRIGRRRMNTKQLTLFTRQLATLNRVSPLEEALRTITRQTEQDHVRDIVHSVHAGVVEGRRLADSMAREPKSFPPLYRAMVAAGERSGALPEILERLSALLERQAEINGRILTTLAYPAVLALVATAVVTALMMFVVPQVVEQFDTVGQQLPLLTRLVIGVSHVLVGWWWLIVLVMVLAGVGFWQGMKRPAIKYGFDTWLLRLPLLGRLLRDLHAARMARTLATMVASRLPLLDGLVLTSGTIHNARLRRATDDIVEAIRGGGSLSAAMLRAGVFPPLLTYLVASGEAAGQLDEMLARAADYLEREFDRFTATALSLLEPLIIVVMGGVVAAIVLSILLPILQLNTLAGQ</sequence>
<evidence type="ECO:0000256" key="3">
    <source>
        <dbReference type="ARBA" id="ARBA00022475"/>
    </source>
</evidence>
<dbReference type="EMBL" id="CP014168">
    <property type="protein sequence ID" value="AOH85334.1"/>
    <property type="molecule type" value="Genomic_DNA"/>
</dbReference>
<evidence type="ECO:0000256" key="5">
    <source>
        <dbReference type="ARBA" id="ARBA00022692"/>
    </source>
</evidence>
<dbReference type="Proteomes" id="UP000094256">
    <property type="component" value="Chromosome"/>
</dbReference>
<accession>A0A1B3ZD27</accession>
<keyword evidence="6 8" id="KW-1133">Transmembrane helix</keyword>
<protein>
    <submittedName>
        <fullName evidence="10">Type II secretion system protein GspF</fullName>
    </submittedName>
</protein>
<gene>
    <name evidence="10" type="ORF">AWL63_16680</name>
</gene>
<dbReference type="PRINTS" id="PR00812">
    <property type="entry name" value="BCTERIALGSPF"/>
</dbReference>
<dbReference type="STRING" id="1560345.AWL63_16680"/>
<feature type="domain" description="Type II secretion system protein GspF" evidence="9">
    <location>
        <begin position="277"/>
        <end position="398"/>
    </location>
</feature>
<dbReference type="KEGG" id="span:AWL63_16680"/>
<evidence type="ECO:0000313" key="10">
    <source>
        <dbReference type="EMBL" id="AOH85334.1"/>
    </source>
</evidence>
<dbReference type="InterPro" id="IPR003004">
    <property type="entry name" value="GspF/PilC"/>
</dbReference>
<dbReference type="RefSeq" id="WP_069205867.1">
    <property type="nucleotide sequence ID" value="NZ_CP014168.1"/>
</dbReference>
<dbReference type="AlphaFoldDB" id="A0A1B3ZD27"/>
<dbReference type="FunFam" id="1.20.81.30:FF:000001">
    <property type="entry name" value="Type II secretion system protein F"/>
    <property type="match status" value="2"/>
</dbReference>
<dbReference type="Pfam" id="PF00482">
    <property type="entry name" value="T2SSF"/>
    <property type="match status" value="2"/>
</dbReference>
<evidence type="ECO:0000259" key="9">
    <source>
        <dbReference type="Pfam" id="PF00482"/>
    </source>
</evidence>
<feature type="transmembrane region" description="Helical" evidence="8">
    <location>
        <begin position="173"/>
        <end position="195"/>
    </location>
</feature>
<dbReference type="PANTHER" id="PTHR30012:SF0">
    <property type="entry name" value="TYPE II SECRETION SYSTEM PROTEIN F-RELATED"/>
    <property type="match status" value="1"/>
</dbReference>
<organism evidence="10 11">
    <name type="scientific">Sphingomonas panacis</name>
    <dbReference type="NCBI Taxonomy" id="1560345"/>
    <lineage>
        <taxon>Bacteria</taxon>
        <taxon>Pseudomonadati</taxon>
        <taxon>Pseudomonadota</taxon>
        <taxon>Alphaproteobacteria</taxon>
        <taxon>Sphingomonadales</taxon>
        <taxon>Sphingomonadaceae</taxon>
        <taxon>Sphingomonas</taxon>
    </lineage>
</organism>
<dbReference type="InterPro" id="IPR018076">
    <property type="entry name" value="T2SS_GspF_dom"/>
</dbReference>
<dbReference type="GO" id="GO:0015628">
    <property type="term" value="P:protein secretion by the type II secretion system"/>
    <property type="evidence" value="ECO:0007669"/>
    <property type="project" value="InterPro"/>
</dbReference>
<name>A0A1B3ZD27_9SPHN</name>
<keyword evidence="5 8" id="KW-0812">Transmembrane</keyword>
<dbReference type="InterPro" id="IPR042094">
    <property type="entry name" value="T2SS_GspF_sf"/>
</dbReference>
<evidence type="ECO:0000256" key="6">
    <source>
        <dbReference type="ARBA" id="ARBA00022989"/>
    </source>
</evidence>
<evidence type="ECO:0000256" key="1">
    <source>
        <dbReference type="ARBA" id="ARBA00004429"/>
    </source>
</evidence>
<dbReference type="OrthoDB" id="9805682at2"/>
<evidence type="ECO:0000256" key="7">
    <source>
        <dbReference type="ARBA" id="ARBA00023136"/>
    </source>
</evidence>
<keyword evidence="7 8" id="KW-0472">Membrane</keyword>
<dbReference type="GO" id="GO:0005886">
    <property type="term" value="C:plasma membrane"/>
    <property type="evidence" value="ECO:0007669"/>
    <property type="project" value="UniProtKB-SubCell"/>
</dbReference>
<dbReference type="NCBIfam" id="TIGR02120">
    <property type="entry name" value="GspF"/>
    <property type="match status" value="1"/>
</dbReference>
<keyword evidence="4" id="KW-0997">Cell inner membrane</keyword>
<feature type="transmembrane region" description="Helical" evidence="8">
    <location>
        <begin position="379"/>
        <end position="400"/>
    </location>
</feature>
<evidence type="ECO:0000256" key="8">
    <source>
        <dbReference type="SAM" id="Phobius"/>
    </source>
</evidence>
<evidence type="ECO:0000256" key="2">
    <source>
        <dbReference type="ARBA" id="ARBA00005745"/>
    </source>
</evidence>
<dbReference type="GO" id="GO:0015627">
    <property type="term" value="C:type II protein secretion system complex"/>
    <property type="evidence" value="ECO:0007669"/>
    <property type="project" value="InterPro"/>
</dbReference>
<evidence type="ECO:0000256" key="4">
    <source>
        <dbReference type="ARBA" id="ARBA00022519"/>
    </source>
</evidence>
<reference evidence="10 11" key="1">
    <citation type="submission" date="2016-01" db="EMBL/GenBank/DDBJ databases">
        <title>Complete genome and mega plasmid sequence of Sphingomonas panacis DCY99 elicits systemic resistance in rice to Xanthomonas oryzae.</title>
        <authorList>
            <person name="Kim Y.J."/>
            <person name="Yang D.C."/>
            <person name="Sing P."/>
        </authorList>
    </citation>
    <scope>NUCLEOTIDE SEQUENCE [LARGE SCALE GENOMIC DNA]</scope>
    <source>
        <strain evidence="10 11">DCY99</strain>
    </source>
</reference>
<comment type="subcellular location">
    <subcellularLocation>
        <location evidence="1">Cell inner membrane</location>
        <topology evidence="1">Multi-pass membrane protein</topology>
    </subcellularLocation>
</comment>
<feature type="domain" description="Type II secretion system protein GspF" evidence="9">
    <location>
        <begin position="74"/>
        <end position="196"/>
    </location>
</feature>
<dbReference type="InterPro" id="IPR011850">
    <property type="entry name" value="T2SS_GspF"/>
</dbReference>
<comment type="similarity">
    <text evidence="2">Belongs to the GSP F family.</text>
</comment>